<name>A0A061QP43_9CHLO</name>
<protein>
    <submittedName>
        <fullName evidence="2">Uncharacterized protein</fullName>
    </submittedName>
</protein>
<gene>
    <name evidence="2" type="ORF">TSPGSL018_29600</name>
</gene>
<feature type="region of interest" description="Disordered" evidence="1">
    <location>
        <begin position="13"/>
        <end position="32"/>
    </location>
</feature>
<accession>A0A061QP43</accession>
<dbReference type="EMBL" id="GBEZ01027091">
    <property type="protein sequence ID" value="JAC60179.1"/>
    <property type="molecule type" value="Transcribed_RNA"/>
</dbReference>
<dbReference type="AlphaFoldDB" id="A0A061QP43"/>
<feature type="non-terminal residue" evidence="2">
    <location>
        <position position="1"/>
    </location>
</feature>
<organism evidence="2">
    <name type="scientific">Tetraselmis sp. GSL018</name>
    <dbReference type="NCBI Taxonomy" id="582737"/>
    <lineage>
        <taxon>Eukaryota</taxon>
        <taxon>Viridiplantae</taxon>
        <taxon>Chlorophyta</taxon>
        <taxon>core chlorophytes</taxon>
        <taxon>Chlorodendrophyceae</taxon>
        <taxon>Chlorodendrales</taxon>
        <taxon>Chlorodendraceae</taxon>
        <taxon>Tetraselmis</taxon>
    </lineage>
</organism>
<proteinExistence type="predicted"/>
<evidence type="ECO:0000313" key="2">
    <source>
        <dbReference type="EMBL" id="JAC60179.1"/>
    </source>
</evidence>
<evidence type="ECO:0000256" key="1">
    <source>
        <dbReference type="SAM" id="MobiDB-lite"/>
    </source>
</evidence>
<reference evidence="2" key="1">
    <citation type="submission" date="2014-05" db="EMBL/GenBank/DDBJ databases">
        <title>The transcriptome of the halophilic microalga Tetraselmis sp. GSL018 isolated from the Great Salt Lake, Utah.</title>
        <authorList>
            <person name="Jinkerson R.E."/>
            <person name="D'Adamo S."/>
            <person name="Posewitz M.C."/>
        </authorList>
    </citation>
    <scope>NUCLEOTIDE SEQUENCE</scope>
    <source>
        <strain evidence="2">GSL018</strain>
    </source>
</reference>
<sequence>DEDMTHLWFLQEKIGRAGQHPNPRPQGPIRSPKALQVPCQTHAASFDSKTPSSPP</sequence>